<evidence type="ECO:0000313" key="1">
    <source>
        <dbReference type="EMBL" id="KAL2820114.1"/>
    </source>
</evidence>
<dbReference type="Proteomes" id="UP001610334">
    <property type="component" value="Unassembled WGS sequence"/>
</dbReference>
<evidence type="ECO:0008006" key="3">
    <source>
        <dbReference type="Google" id="ProtNLM"/>
    </source>
</evidence>
<dbReference type="EMBL" id="JBFXLT010000008">
    <property type="protein sequence ID" value="KAL2820114.1"/>
    <property type="molecule type" value="Genomic_DNA"/>
</dbReference>
<evidence type="ECO:0000313" key="2">
    <source>
        <dbReference type="Proteomes" id="UP001610334"/>
    </source>
</evidence>
<dbReference type="InterPro" id="IPR032675">
    <property type="entry name" value="LRR_dom_sf"/>
</dbReference>
<accession>A0ABR4HX91</accession>
<reference evidence="1 2" key="1">
    <citation type="submission" date="2024-07" db="EMBL/GenBank/DDBJ databases">
        <title>Section-level genome sequencing and comparative genomics of Aspergillus sections Usti and Cavernicolus.</title>
        <authorList>
            <consortium name="Lawrence Berkeley National Laboratory"/>
            <person name="Nybo J.L."/>
            <person name="Vesth T.C."/>
            <person name="Theobald S."/>
            <person name="Frisvad J.C."/>
            <person name="Larsen T.O."/>
            <person name="Kjaerboelling I."/>
            <person name="Rothschild-Mancinelli K."/>
            <person name="Lyhne E.K."/>
            <person name="Kogle M.E."/>
            <person name="Barry K."/>
            <person name="Clum A."/>
            <person name="Na H."/>
            <person name="Ledsgaard L."/>
            <person name="Lin J."/>
            <person name="Lipzen A."/>
            <person name="Kuo A."/>
            <person name="Riley R."/>
            <person name="Mondo S."/>
            <person name="Labutti K."/>
            <person name="Haridas S."/>
            <person name="Pangalinan J."/>
            <person name="Salamov A.A."/>
            <person name="Simmons B.A."/>
            <person name="Magnuson J.K."/>
            <person name="Chen J."/>
            <person name="Drula E."/>
            <person name="Henrissat B."/>
            <person name="Wiebenga A."/>
            <person name="Lubbers R.J."/>
            <person name="Gomes A.C."/>
            <person name="Makela M.R."/>
            <person name="Stajich J."/>
            <person name="Grigoriev I.V."/>
            <person name="Mortensen U.H."/>
            <person name="De Vries R.P."/>
            <person name="Baker S.E."/>
            <person name="Andersen M.R."/>
        </authorList>
    </citation>
    <scope>NUCLEOTIDE SEQUENCE [LARGE SCALE GENOMIC DNA]</scope>
    <source>
        <strain evidence="1 2">CBS 588.65</strain>
    </source>
</reference>
<sequence>MARQTLSVDAWNLVFENATKEDLCNLCLVSRTFNTIATGILYRSISLIGPDPNPNQMWSWHPDKQTEEAETKPPNSGHWHLLRRLEDDTDDTVRNYVQNLVLSSSKGPRELDQEFLSHLLKDNRLCKLIGRLPNLRKVTLTMPDLQTESIICAINRHSRKPELILSIENGGRSTFGNNLLPCVTNLKVSVSPFDESDGENRRVLAVQKLLFNCPNVRSLALTIRWKYGGCIVSSPRYPITTSFRLTGTETFPPIEDLSLNGYRMGDDEWAHWRDRFDWSKLSSLTLGPQNTLGILGRLAGYATSLTTLKTCSYAGDRSEDRAGLSSFLSSFDTLKALELKGFICSIDAIAQHKNLETLCLHEDESSRAGKPRTVLTAEELDYLDRECPDLRILKVDITRGDNKMPTDVLTKLATGFKNLQSLSIHFELGLPDIKHPITPTLNYASVRSISQSFFDERKKSSIDITNSYTLILWTGNCYRRWPQWEPPYASFEKKFTATYEVRLPDGGSEVEVRHLQKDRLDSFPEPSKRNAFGDYSSYEFSRLRTQVGAAVEGPTEALMQEVGV</sequence>
<gene>
    <name evidence="1" type="ORF">BJX63DRAFT_338614</name>
</gene>
<dbReference type="SUPFAM" id="SSF52047">
    <property type="entry name" value="RNI-like"/>
    <property type="match status" value="1"/>
</dbReference>
<proteinExistence type="predicted"/>
<comment type="caution">
    <text evidence="1">The sequence shown here is derived from an EMBL/GenBank/DDBJ whole genome shotgun (WGS) entry which is preliminary data.</text>
</comment>
<protein>
    <recommendedName>
        <fullName evidence="3">F-box domain-containing protein</fullName>
    </recommendedName>
</protein>
<organism evidence="1 2">
    <name type="scientific">Aspergillus granulosus</name>
    <dbReference type="NCBI Taxonomy" id="176169"/>
    <lineage>
        <taxon>Eukaryota</taxon>
        <taxon>Fungi</taxon>
        <taxon>Dikarya</taxon>
        <taxon>Ascomycota</taxon>
        <taxon>Pezizomycotina</taxon>
        <taxon>Eurotiomycetes</taxon>
        <taxon>Eurotiomycetidae</taxon>
        <taxon>Eurotiales</taxon>
        <taxon>Aspergillaceae</taxon>
        <taxon>Aspergillus</taxon>
        <taxon>Aspergillus subgen. Nidulantes</taxon>
    </lineage>
</organism>
<keyword evidence="2" id="KW-1185">Reference proteome</keyword>
<dbReference type="Gene3D" id="3.80.10.10">
    <property type="entry name" value="Ribonuclease Inhibitor"/>
    <property type="match status" value="1"/>
</dbReference>
<name>A0ABR4HX91_9EURO</name>